<feature type="non-terminal residue" evidence="2">
    <location>
        <position position="1"/>
    </location>
</feature>
<sequence>DRLPFACHSARRPPDDGGQHLGLS</sequence>
<gene>
    <name evidence="2" type="ORF">AVDCRST_MAG93-1193</name>
</gene>
<feature type="non-terminal residue" evidence="2">
    <location>
        <position position="24"/>
    </location>
</feature>
<name>A0A6J4I0B8_9CHLR</name>
<dbReference type="EMBL" id="CADCTR010000403">
    <property type="protein sequence ID" value="CAA9238106.1"/>
    <property type="molecule type" value="Genomic_DNA"/>
</dbReference>
<reference evidence="2" key="1">
    <citation type="submission" date="2020-02" db="EMBL/GenBank/DDBJ databases">
        <authorList>
            <person name="Meier V. D."/>
        </authorList>
    </citation>
    <scope>NUCLEOTIDE SEQUENCE</scope>
    <source>
        <strain evidence="2">AVDCRST_MAG93</strain>
    </source>
</reference>
<feature type="region of interest" description="Disordered" evidence="1">
    <location>
        <begin position="1"/>
        <end position="24"/>
    </location>
</feature>
<organism evidence="2">
    <name type="scientific">uncultured Chloroflexia bacterium</name>
    <dbReference type="NCBI Taxonomy" id="1672391"/>
    <lineage>
        <taxon>Bacteria</taxon>
        <taxon>Bacillati</taxon>
        <taxon>Chloroflexota</taxon>
        <taxon>Chloroflexia</taxon>
        <taxon>environmental samples</taxon>
    </lineage>
</organism>
<evidence type="ECO:0000313" key="2">
    <source>
        <dbReference type="EMBL" id="CAA9238106.1"/>
    </source>
</evidence>
<proteinExistence type="predicted"/>
<dbReference type="AlphaFoldDB" id="A0A6J4I0B8"/>
<accession>A0A6J4I0B8</accession>
<protein>
    <submittedName>
        <fullName evidence="2">Uncharacterized protein</fullName>
    </submittedName>
</protein>
<evidence type="ECO:0000256" key="1">
    <source>
        <dbReference type="SAM" id="MobiDB-lite"/>
    </source>
</evidence>